<dbReference type="InterPro" id="IPR050950">
    <property type="entry name" value="HTH-type_LysR_regulators"/>
</dbReference>
<dbReference type="RefSeq" id="WP_185243877.1">
    <property type="nucleotide sequence ID" value="NZ_AP023213.1"/>
</dbReference>
<dbReference type="GO" id="GO:0003700">
    <property type="term" value="F:DNA-binding transcription factor activity"/>
    <property type="evidence" value="ECO:0007669"/>
    <property type="project" value="InterPro"/>
</dbReference>
<dbReference type="EMBL" id="AP023213">
    <property type="protein sequence ID" value="BCG45474.1"/>
    <property type="molecule type" value="Genomic_DNA"/>
</dbReference>
<keyword evidence="7" id="KW-1185">Reference proteome</keyword>
<dbReference type="CDD" id="cd05466">
    <property type="entry name" value="PBP2_LTTR_substrate"/>
    <property type="match status" value="1"/>
</dbReference>
<evidence type="ECO:0000256" key="1">
    <source>
        <dbReference type="ARBA" id="ARBA00009437"/>
    </source>
</evidence>
<dbReference type="InterPro" id="IPR005119">
    <property type="entry name" value="LysR_subst-bd"/>
</dbReference>
<dbReference type="GO" id="GO:0003677">
    <property type="term" value="F:DNA binding"/>
    <property type="evidence" value="ECO:0007669"/>
    <property type="project" value="UniProtKB-KW"/>
</dbReference>
<proteinExistence type="inferred from homology"/>
<evidence type="ECO:0000313" key="7">
    <source>
        <dbReference type="Proteomes" id="UP000515472"/>
    </source>
</evidence>
<feature type="domain" description="HTH lysR-type" evidence="5">
    <location>
        <begin position="1"/>
        <end position="58"/>
    </location>
</feature>
<dbReference type="InterPro" id="IPR036388">
    <property type="entry name" value="WH-like_DNA-bd_sf"/>
</dbReference>
<keyword evidence="3" id="KW-0238">DNA-binding</keyword>
<gene>
    <name evidence="6" type="ORF">GEOBRER4_n0229</name>
</gene>
<name>A0A6S6M1H2_9BACT</name>
<dbReference type="Gene3D" id="1.10.10.10">
    <property type="entry name" value="Winged helix-like DNA-binding domain superfamily/Winged helix DNA-binding domain"/>
    <property type="match status" value="1"/>
</dbReference>
<evidence type="ECO:0000256" key="2">
    <source>
        <dbReference type="ARBA" id="ARBA00023015"/>
    </source>
</evidence>
<dbReference type="SUPFAM" id="SSF46785">
    <property type="entry name" value="Winged helix' DNA-binding domain"/>
    <property type="match status" value="1"/>
</dbReference>
<dbReference type="PRINTS" id="PR00039">
    <property type="entry name" value="HTHLYSR"/>
</dbReference>
<evidence type="ECO:0000256" key="3">
    <source>
        <dbReference type="ARBA" id="ARBA00023125"/>
    </source>
</evidence>
<dbReference type="PANTHER" id="PTHR30419:SF8">
    <property type="entry name" value="NITROGEN ASSIMILATION TRANSCRIPTIONAL ACTIVATOR-RELATED"/>
    <property type="match status" value="1"/>
</dbReference>
<dbReference type="Pfam" id="PF00126">
    <property type="entry name" value="HTH_1"/>
    <property type="match status" value="1"/>
</dbReference>
<dbReference type="InterPro" id="IPR000847">
    <property type="entry name" value="LysR_HTH_N"/>
</dbReference>
<evidence type="ECO:0000313" key="6">
    <source>
        <dbReference type="EMBL" id="BCG45474.1"/>
    </source>
</evidence>
<keyword evidence="4" id="KW-0804">Transcription</keyword>
<organism evidence="6 7">
    <name type="scientific">Citrifermentans bremense</name>
    <dbReference type="NCBI Taxonomy" id="60035"/>
    <lineage>
        <taxon>Bacteria</taxon>
        <taxon>Pseudomonadati</taxon>
        <taxon>Thermodesulfobacteriota</taxon>
        <taxon>Desulfuromonadia</taxon>
        <taxon>Geobacterales</taxon>
        <taxon>Geobacteraceae</taxon>
        <taxon>Citrifermentans</taxon>
    </lineage>
</organism>
<dbReference type="FunFam" id="1.10.10.10:FF:000001">
    <property type="entry name" value="LysR family transcriptional regulator"/>
    <property type="match status" value="1"/>
</dbReference>
<evidence type="ECO:0000259" key="5">
    <source>
        <dbReference type="PROSITE" id="PS50931"/>
    </source>
</evidence>
<dbReference type="KEGG" id="gbn:GEOBRER4_02240"/>
<sequence length="304" mass="33783">MDLRQLKVFLEVADCGGFTKAAEKLNIAQSALSIAIKKLEDELEVKLFVRRDRKVSLTAEGESLVLNARDIFGRVAKARQDIADLRGLLRGEVRVGLTPMLSSFFFPKIISEFKRRYPALEISIYGDSAGNIQRKVESGEIDMGIINGKVPETLDSHHMLREEVVACVARFHPLAAKKTCPVRDLLSAPLVQFKKGYYLREVVDQMAVREGIAPLVMAESNLFSLVRSLVKEELGLAFLLRMAVAKDPDVATISCDPPLFLDFAIAWKKDAPLSPANRAFVDFLIQEVDDYYALAQAAATFPLP</sequence>
<dbReference type="AlphaFoldDB" id="A0A6S6M1H2"/>
<dbReference type="PROSITE" id="PS50931">
    <property type="entry name" value="HTH_LYSR"/>
    <property type="match status" value="1"/>
</dbReference>
<reference evidence="6 7" key="1">
    <citation type="submission" date="2020-06" db="EMBL/GenBank/DDBJ databases">
        <title>Interaction of electrochemicaly active bacteria, Geobacter bremensis R4 on different carbon anode.</title>
        <authorList>
            <person name="Meng L."/>
            <person name="Yoshida N."/>
        </authorList>
    </citation>
    <scope>NUCLEOTIDE SEQUENCE [LARGE SCALE GENOMIC DNA]</scope>
    <source>
        <strain evidence="6 7">R4</strain>
    </source>
</reference>
<keyword evidence="2" id="KW-0805">Transcription regulation</keyword>
<evidence type="ECO:0000256" key="4">
    <source>
        <dbReference type="ARBA" id="ARBA00023163"/>
    </source>
</evidence>
<dbReference type="Gene3D" id="3.40.190.290">
    <property type="match status" value="1"/>
</dbReference>
<dbReference type="Pfam" id="PF03466">
    <property type="entry name" value="LysR_substrate"/>
    <property type="match status" value="1"/>
</dbReference>
<dbReference type="SUPFAM" id="SSF53850">
    <property type="entry name" value="Periplasmic binding protein-like II"/>
    <property type="match status" value="1"/>
</dbReference>
<dbReference type="PANTHER" id="PTHR30419">
    <property type="entry name" value="HTH-TYPE TRANSCRIPTIONAL REGULATOR YBHD"/>
    <property type="match status" value="1"/>
</dbReference>
<comment type="similarity">
    <text evidence="1">Belongs to the LysR transcriptional regulatory family.</text>
</comment>
<protein>
    <submittedName>
        <fullName evidence="6">Hydrogen peroxide-inducible genes activator</fullName>
    </submittedName>
</protein>
<accession>A0A6S6M1H2</accession>
<dbReference type="Proteomes" id="UP000515472">
    <property type="component" value="Chromosome"/>
</dbReference>
<dbReference type="GO" id="GO:0005829">
    <property type="term" value="C:cytosol"/>
    <property type="evidence" value="ECO:0007669"/>
    <property type="project" value="TreeGrafter"/>
</dbReference>
<dbReference type="InterPro" id="IPR036390">
    <property type="entry name" value="WH_DNA-bd_sf"/>
</dbReference>